<reference evidence="4" key="1">
    <citation type="submission" date="2020-06" db="EMBL/GenBank/DDBJ databases">
        <authorList>
            <person name="Li T."/>
            <person name="Hu X."/>
            <person name="Zhang T."/>
            <person name="Song X."/>
            <person name="Zhang H."/>
            <person name="Dai N."/>
            <person name="Sheng W."/>
            <person name="Hou X."/>
            <person name="Wei L."/>
        </authorList>
    </citation>
    <scope>NUCLEOTIDE SEQUENCE</scope>
    <source>
        <strain evidence="4">KEN1</strain>
        <tissue evidence="4">Leaf</tissue>
    </source>
</reference>
<reference evidence="4" key="2">
    <citation type="journal article" date="2024" name="Plant">
        <title>Genomic evolution and insights into agronomic trait innovations of Sesamum species.</title>
        <authorList>
            <person name="Miao H."/>
            <person name="Wang L."/>
            <person name="Qu L."/>
            <person name="Liu H."/>
            <person name="Sun Y."/>
            <person name="Le M."/>
            <person name="Wang Q."/>
            <person name="Wei S."/>
            <person name="Zheng Y."/>
            <person name="Lin W."/>
            <person name="Duan Y."/>
            <person name="Cao H."/>
            <person name="Xiong S."/>
            <person name="Wang X."/>
            <person name="Wei L."/>
            <person name="Li C."/>
            <person name="Ma Q."/>
            <person name="Ju M."/>
            <person name="Zhao R."/>
            <person name="Li G."/>
            <person name="Mu C."/>
            <person name="Tian Q."/>
            <person name="Mei H."/>
            <person name="Zhang T."/>
            <person name="Gao T."/>
            <person name="Zhang H."/>
        </authorList>
    </citation>
    <scope>NUCLEOTIDE SEQUENCE</scope>
    <source>
        <strain evidence="4">KEN1</strain>
    </source>
</reference>
<proteinExistence type="inferred from homology"/>
<evidence type="ECO:0000256" key="3">
    <source>
        <dbReference type="ARBA" id="ARBA00023315"/>
    </source>
</evidence>
<keyword evidence="3" id="KW-0012">Acyltransferase</keyword>
<dbReference type="EMBL" id="JACGWN010000003">
    <property type="protein sequence ID" value="KAL0455814.1"/>
    <property type="molecule type" value="Genomic_DNA"/>
</dbReference>
<dbReference type="AlphaFoldDB" id="A0AAW2XPI6"/>
<organism evidence="4">
    <name type="scientific">Sesamum latifolium</name>
    <dbReference type="NCBI Taxonomy" id="2727402"/>
    <lineage>
        <taxon>Eukaryota</taxon>
        <taxon>Viridiplantae</taxon>
        <taxon>Streptophyta</taxon>
        <taxon>Embryophyta</taxon>
        <taxon>Tracheophyta</taxon>
        <taxon>Spermatophyta</taxon>
        <taxon>Magnoliopsida</taxon>
        <taxon>eudicotyledons</taxon>
        <taxon>Gunneridae</taxon>
        <taxon>Pentapetalae</taxon>
        <taxon>asterids</taxon>
        <taxon>lamiids</taxon>
        <taxon>Lamiales</taxon>
        <taxon>Pedaliaceae</taxon>
        <taxon>Sesamum</taxon>
    </lineage>
</organism>
<sequence>MEASLQVISKEIIKPSTETPIHLRKLQLSYLDQFLTPAGYVSLIFFYQADELRGLISTNHTQISQQLKQSLSNTLTLFYPLAGRIQDGPVVDCNDAGAEFIEARVQAQLNDALQEPIIEQFKHFVVDAAAGRLPGAALVAVKLTFFDCGGIAIGVGVSHKLADAASIMTFLNAWAASCRGEAEFPKFSLDLAHYFPPREFPDSPSVPKLMLNEKKIVTKRFVFDKEKLEALKYAATSPSGSNVKDPTRVEVVSAFIWKHFIDVAKSENPEVKKIFAASHAVNLRGRTSPPLDLENVFGNCFMSTTALTSNGEFHDLVTQLRSALKKVNEDYIRKAKTRDSYLNDKYKLVSLIMNGELEMCGFSSWCGFPVYEVDYGWGKPISLGASSPIKNTIILVNSRSGNGIEAFITMPQDNVEILESQIKLLSCTPTQINSSTS</sequence>
<dbReference type="Pfam" id="PF02458">
    <property type="entry name" value="Transferase"/>
    <property type="match status" value="1"/>
</dbReference>
<dbReference type="Gene3D" id="3.30.559.10">
    <property type="entry name" value="Chloramphenicol acetyltransferase-like domain"/>
    <property type="match status" value="2"/>
</dbReference>
<evidence type="ECO:0000313" key="4">
    <source>
        <dbReference type="EMBL" id="KAL0455814.1"/>
    </source>
</evidence>
<dbReference type="PANTHER" id="PTHR31623">
    <property type="entry name" value="F21J9.9"/>
    <property type="match status" value="1"/>
</dbReference>
<comment type="similarity">
    <text evidence="1">Belongs to the plant acyltransferase family.</text>
</comment>
<comment type="caution">
    <text evidence="4">The sequence shown here is derived from an EMBL/GenBank/DDBJ whole genome shotgun (WGS) entry which is preliminary data.</text>
</comment>
<dbReference type="InterPro" id="IPR023213">
    <property type="entry name" value="CAT-like_dom_sf"/>
</dbReference>
<name>A0AAW2XPI6_9LAMI</name>
<protein>
    <submittedName>
        <fullName evidence="4">Stemmadenine O-acetyltransferase</fullName>
    </submittedName>
</protein>
<accession>A0AAW2XPI6</accession>
<dbReference type="PANTHER" id="PTHR31623:SF17">
    <property type="entry name" value="F21J9.9"/>
    <property type="match status" value="1"/>
</dbReference>
<keyword evidence="2" id="KW-0808">Transferase</keyword>
<gene>
    <name evidence="4" type="ORF">Slati_0920600</name>
</gene>
<evidence type="ECO:0000256" key="1">
    <source>
        <dbReference type="ARBA" id="ARBA00009861"/>
    </source>
</evidence>
<dbReference type="GO" id="GO:0016746">
    <property type="term" value="F:acyltransferase activity"/>
    <property type="evidence" value="ECO:0007669"/>
    <property type="project" value="UniProtKB-KW"/>
</dbReference>
<evidence type="ECO:0000256" key="2">
    <source>
        <dbReference type="ARBA" id="ARBA00022679"/>
    </source>
</evidence>